<evidence type="ECO:0000256" key="6">
    <source>
        <dbReference type="ARBA" id="ARBA00023136"/>
    </source>
</evidence>
<dbReference type="SUPFAM" id="SSF48726">
    <property type="entry name" value="Immunoglobulin"/>
    <property type="match status" value="1"/>
</dbReference>
<feature type="transmembrane region" description="Helical" evidence="11">
    <location>
        <begin position="156"/>
        <end position="178"/>
    </location>
</feature>
<dbReference type="InterPro" id="IPR003599">
    <property type="entry name" value="Ig_sub"/>
</dbReference>
<evidence type="ECO:0000313" key="14">
    <source>
        <dbReference type="EMBL" id="CAJ1085774.1"/>
    </source>
</evidence>
<dbReference type="EMBL" id="OY660886">
    <property type="protein sequence ID" value="CAJ1085774.1"/>
    <property type="molecule type" value="Genomic_DNA"/>
</dbReference>
<keyword evidence="4 12" id="KW-0732">Signal</keyword>
<keyword evidence="2" id="KW-1003">Cell membrane</keyword>
<dbReference type="PANTHER" id="PTHR25466">
    <property type="entry name" value="T-LYMPHOCYTE ACTIVATION ANTIGEN"/>
    <property type="match status" value="1"/>
</dbReference>
<dbReference type="Gene3D" id="2.60.40.10">
    <property type="entry name" value="Immunoglobulins"/>
    <property type="match status" value="1"/>
</dbReference>
<comment type="subcellular location">
    <subcellularLocation>
        <location evidence="1">Cell membrane</location>
        <topology evidence="1">Single-pass type I membrane protein</topology>
    </subcellularLocation>
</comment>
<keyword evidence="9" id="KW-0325">Glycoprotein</keyword>
<keyword evidence="10" id="KW-0393">Immunoglobulin domain</keyword>
<sequence>MVSRFLLLMALSVCVSGTLVVNVANGSYEAEVGQNLTLEWTFTPKPDSSLKDFQIFCSMFTVHKELFLFKLREGVVFLQSQAEEFVGRVQCDQEVLKEGRIRLNVSSLRIEDSGQYRCVVWKNHGYNFNTCELSVTNRTVSETEPERPASASRGRIGLYSGLTAAASVVMLFIFYCLIIRLRNKCDKQTTETDSTRSFSLGDKEPLSQGNCLQEDKSTIISVRTTESEKSSSFLMQ</sequence>
<feature type="signal peptide" evidence="12">
    <location>
        <begin position="1"/>
        <end position="17"/>
    </location>
</feature>
<dbReference type="AlphaFoldDB" id="A0AAV1HKN4"/>
<dbReference type="GO" id="GO:0031295">
    <property type="term" value="P:T cell costimulation"/>
    <property type="evidence" value="ECO:0007669"/>
    <property type="project" value="TreeGrafter"/>
</dbReference>
<evidence type="ECO:0000256" key="11">
    <source>
        <dbReference type="SAM" id="Phobius"/>
    </source>
</evidence>
<keyword evidence="8" id="KW-0675">Receptor</keyword>
<reference evidence="14" key="1">
    <citation type="submission" date="2023-08" db="EMBL/GenBank/DDBJ databases">
        <authorList>
            <person name="Alioto T."/>
            <person name="Alioto T."/>
            <person name="Gomez Garrido J."/>
        </authorList>
    </citation>
    <scope>NUCLEOTIDE SEQUENCE</scope>
</reference>
<evidence type="ECO:0000259" key="13">
    <source>
        <dbReference type="SMART" id="SM00409"/>
    </source>
</evidence>
<feature type="chain" id="PRO_5043942681" evidence="12">
    <location>
        <begin position="18"/>
        <end position="236"/>
    </location>
</feature>
<proteinExistence type="predicted"/>
<evidence type="ECO:0000256" key="7">
    <source>
        <dbReference type="ARBA" id="ARBA00023157"/>
    </source>
</evidence>
<gene>
    <name evidence="14" type="ORF">XNOV1_A029053</name>
</gene>
<dbReference type="InterPro" id="IPR013783">
    <property type="entry name" value="Ig-like_fold"/>
</dbReference>
<accession>A0AAV1HKN4</accession>
<dbReference type="SMART" id="SM00409">
    <property type="entry name" value="IG"/>
    <property type="match status" value="1"/>
</dbReference>
<evidence type="ECO:0000256" key="4">
    <source>
        <dbReference type="ARBA" id="ARBA00022729"/>
    </source>
</evidence>
<evidence type="ECO:0000256" key="12">
    <source>
        <dbReference type="SAM" id="SignalP"/>
    </source>
</evidence>
<evidence type="ECO:0000256" key="1">
    <source>
        <dbReference type="ARBA" id="ARBA00004251"/>
    </source>
</evidence>
<keyword evidence="7" id="KW-1015">Disulfide bond</keyword>
<evidence type="ECO:0000256" key="3">
    <source>
        <dbReference type="ARBA" id="ARBA00022692"/>
    </source>
</evidence>
<evidence type="ECO:0000256" key="5">
    <source>
        <dbReference type="ARBA" id="ARBA00022989"/>
    </source>
</evidence>
<dbReference type="GO" id="GO:0042102">
    <property type="term" value="P:positive regulation of T cell proliferation"/>
    <property type="evidence" value="ECO:0007669"/>
    <property type="project" value="TreeGrafter"/>
</dbReference>
<keyword evidence="5 11" id="KW-1133">Transmembrane helix</keyword>
<keyword evidence="15" id="KW-1185">Reference proteome</keyword>
<organism evidence="14 15">
    <name type="scientific">Xyrichtys novacula</name>
    <name type="common">Pearly razorfish</name>
    <name type="synonym">Hemipteronotus novacula</name>
    <dbReference type="NCBI Taxonomy" id="13765"/>
    <lineage>
        <taxon>Eukaryota</taxon>
        <taxon>Metazoa</taxon>
        <taxon>Chordata</taxon>
        <taxon>Craniata</taxon>
        <taxon>Vertebrata</taxon>
        <taxon>Euteleostomi</taxon>
        <taxon>Actinopterygii</taxon>
        <taxon>Neopterygii</taxon>
        <taxon>Teleostei</taxon>
        <taxon>Neoteleostei</taxon>
        <taxon>Acanthomorphata</taxon>
        <taxon>Eupercaria</taxon>
        <taxon>Labriformes</taxon>
        <taxon>Labridae</taxon>
        <taxon>Xyrichtys</taxon>
    </lineage>
</organism>
<dbReference type="GO" id="GO:0071222">
    <property type="term" value="P:cellular response to lipopolysaccharide"/>
    <property type="evidence" value="ECO:0007669"/>
    <property type="project" value="TreeGrafter"/>
</dbReference>
<evidence type="ECO:0000256" key="9">
    <source>
        <dbReference type="ARBA" id="ARBA00023180"/>
    </source>
</evidence>
<dbReference type="GO" id="GO:0007166">
    <property type="term" value="P:cell surface receptor signaling pathway"/>
    <property type="evidence" value="ECO:0007669"/>
    <property type="project" value="TreeGrafter"/>
</dbReference>
<dbReference type="GO" id="GO:0042130">
    <property type="term" value="P:negative regulation of T cell proliferation"/>
    <property type="evidence" value="ECO:0007669"/>
    <property type="project" value="TreeGrafter"/>
</dbReference>
<dbReference type="InterPro" id="IPR051713">
    <property type="entry name" value="T-cell_Activation_Regulation"/>
</dbReference>
<evidence type="ECO:0000256" key="8">
    <source>
        <dbReference type="ARBA" id="ARBA00023170"/>
    </source>
</evidence>
<evidence type="ECO:0000256" key="2">
    <source>
        <dbReference type="ARBA" id="ARBA00022475"/>
    </source>
</evidence>
<dbReference type="Proteomes" id="UP001178508">
    <property type="component" value="Chromosome 23"/>
</dbReference>
<keyword evidence="3 11" id="KW-0812">Transmembrane</keyword>
<dbReference type="PANTHER" id="PTHR25466:SF3">
    <property type="entry name" value="PROGRAMMED CELL DEATH 1 LIGAND 1"/>
    <property type="match status" value="1"/>
</dbReference>
<dbReference type="GO" id="GO:0009897">
    <property type="term" value="C:external side of plasma membrane"/>
    <property type="evidence" value="ECO:0007669"/>
    <property type="project" value="TreeGrafter"/>
</dbReference>
<keyword evidence="6 11" id="KW-0472">Membrane</keyword>
<name>A0AAV1HKN4_XYRNO</name>
<protein>
    <submittedName>
        <fullName evidence="14">Uncharacterized protein LOC117807623 isoform X2</fullName>
    </submittedName>
</protein>
<dbReference type="GO" id="GO:0006955">
    <property type="term" value="P:immune response"/>
    <property type="evidence" value="ECO:0007669"/>
    <property type="project" value="TreeGrafter"/>
</dbReference>
<evidence type="ECO:0000313" key="15">
    <source>
        <dbReference type="Proteomes" id="UP001178508"/>
    </source>
</evidence>
<evidence type="ECO:0000256" key="10">
    <source>
        <dbReference type="ARBA" id="ARBA00023319"/>
    </source>
</evidence>
<dbReference type="InterPro" id="IPR036179">
    <property type="entry name" value="Ig-like_dom_sf"/>
</dbReference>
<feature type="domain" description="Immunoglobulin" evidence="13">
    <location>
        <begin position="25"/>
        <end position="136"/>
    </location>
</feature>